<gene>
    <name evidence="1" type="ORF">B296_00031759</name>
</gene>
<sequence>MVGRPNPFTFVWVDGPLKYLEVIGNYISLSDPNSTKDVYAQLLDIHLRAIGKCISLQGKSATLSSHETGSNTKMLQRETHVSVHKKQSHVGEYSINEFKSQLRLSFRKFIGRPVKLQLRTAVQAIERALIGTPQGCHMVYEVRTGDFNGGTVSPNVAGGIDCLDLVLEYVSDKNLIVLPKVCCIGLYRRIEFSSIWYGTPVPMRDESRGILRPPATDSTGEGRSRFFFSLFFFLPPSVDIARNRSSTVEIDCYRSISSGNEAAPIGDTAR</sequence>
<comment type="caution">
    <text evidence="1">The sequence shown here is derived from an EMBL/GenBank/DDBJ whole genome shotgun (WGS) entry which is preliminary data.</text>
</comment>
<dbReference type="PANTHER" id="PTHR15682:SF2">
    <property type="entry name" value="UNHEALTHY RIBOSOME BIOGENESIS PROTEIN 2 HOMOLOG"/>
    <property type="match status" value="1"/>
</dbReference>
<name>A0A427AFC3_ENSVE</name>
<dbReference type="PANTHER" id="PTHR15682">
    <property type="entry name" value="UNHEALTHY RIBOSOME BIOGENESIS PROTEIN 2 HOMOLOG"/>
    <property type="match status" value="1"/>
</dbReference>
<evidence type="ECO:0000313" key="1">
    <source>
        <dbReference type="EMBL" id="RRT74939.1"/>
    </source>
</evidence>
<dbReference type="GO" id="GO:0005730">
    <property type="term" value="C:nucleolus"/>
    <property type="evidence" value="ECO:0007669"/>
    <property type="project" value="TreeGrafter"/>
</dbReference>
<dbReference type="AlphaFoldDB" id="A0A427AFC3"/>
<dbReference type="InterPro" id="IPR052609">
    <property type="entry name" value="Ribosome_Biogenesis_Reg"/>
</dbReference>
<organism evidence="1 2">
    <name type="scientific">Ensete ventricosum</name>
    <name type="common">Abyssinian banana</name>
    <name type="synonym">Musa ensete</name>
    <dbReference type="NCBI Taxonomy" id="4639"/>
    <lineage>
        <taxon>Eukaryota</taxon>
        <taxon>Viridiplantae</taxon>
        <taxon>Streptophyta</taxon>
        <taxon>Embryophyta</taxon>
        <taxon>Tracheophyta</taxon>
        <taxon>Spermatophyta</taxon>
        <taxon>Magnoliopsida</taxon>
        <taxon>Liliopsida</taxon>
        <taxon>Zingiberales</taxon>
        <taxon>Musaceae</taxon>
        <taxon>Ensete</taxon>
    </lineage>
</organism>
<reference evidence="1 2" key="1">
    <citation type="journal article" date="2014" name="Agronomy (Basel)">
        <title>A Draft Genome Sequence for Ensete ventricosum, the Drought-Tolerant Tree Against Hunger.</title>
        <authorList>
            <person name="Harrison J."/>
            <person name="Moore K.A."/>
            <person name="Paszkiewicz K."/>
            <person name="Jones T."/>
            <person name="Grant M."/>
            <person name="Ambacheew D."/>
            <person name="Muzemil S."/>
            <person name="Studholme D.J."/>
        </authorList>
    </citation>
    <scope>NUCLEOTIDE SEQUENCE [LARGE SCALE GENOMIC DNA]</scope>
</reference>
<protein>
    <submittedName>
        <fullName evidence="1">Uncharacterized protein</fullName>
    </submittedName>
</protein>
<proteinExistence type="predicted"/>
<dbReference type="GO" id="GO:0042254">
    <property type="term" value="P:ribosome biogenesis"/>
    <property type="evidence" value="ECO:0007669"/>
    <property type="project" value="TreeGrafter"/>
</dbReference>
<evidence type="ECO:0000313" key="2">
    <source>
        <dbReference type="Proteomes" id="UP000287651"/>
    </source>
</evidence>
<dbReference type="EMBL" id="AMZH03002629">
    <property type="protein sequence ID" value="RRT74939.1"/>
    <property type="molecule type" value="Genomic_DNA"/>
</dbReference>
<dbReference type="Proteomes" id="UP000287651">
    <property type="component" value="Unassembled WGS sequence"/>
</dbReference>
<accession>A0A427AFC3</accession>